<proteinExistence type="predicted"/>
<protein>
    <recommendedName>
        <fullName evidence="1">SWIM-type domain-containing protein</fullName>
    </recommendedName>
</protein>
<dbReference type="Gene3D" id="3.40.50.300">
    <property type="entry name" value="P-loop containing nucleotide triphosphate hydrolases"/>
    <property type="match status" value="1"/>
</dbReference>
<dbReference type="EMBL" id="LAZR01065554">
    <property type="protein sequence ID" value="KKK55314.1"/>
    <property type="molecule type" value="Genomic_DNA"/>
</dbReference>
<evidence type="ECO:0000259" key="1">
    <source>
        <dbReference type="PROSITE" id="PS50966"/>
    </source>
</evidence>
<gene>
    <name evidence="2" type="ORF">LCGC14_3075790</name>
</gene>
<dbReference type="InterPro" id="IPR007527">
    <property type="entry name" value="Znf_SWIM"/>
</dbReference>
<dbReference type="AlphaFoldDB" id="A0A0F8YM99"/>
<dbReference type="SUPFAM" id="SSF52540">
    <property type="entry name" value="P-loop containing nucleoside triphosphate hydrolases"/>
    <property type="match status" value="1"/>
</dbReference>
<feature type="non-terminal residue" evidence="2">
    <location>
        <position position="1"/>
    </location>
</feature>
<sequence>DFYSIGNYDFRVIVESNNKTNTYACYQNEFGGWCSCLGFRFRAKCTHYKMFIEYLVNSAKQKEFETKMTTILETSIKGLNSVLQGGIPSNVLVGFYGEPKSAKTTTSAWVAMDLMDHNGANFLYIDTESGIAENFLPDLVDRYNKRFKSSIGIRTRKLDFKTWVSKPTYNLPYKDEKVIKEGEFYFDVVELPNLYQLMLFLGRPSSINLSIGKPSLKYKKECNSMYEYIWNAPFAELMGNSVQEFCGILLDSFTNVFKIFGSENQNYPVRDTAQSIVLAQLGEYVATHDDFFGIVIQHASKPPADQAKRAIPVGGKSVGHAFKYFVQFTDTKTEGLNTKVTISTYRLPTN</sequence>
<organism evidence="2">
    <name type="scientific">marine sediment metagenome</name>
    <dbReference type="NCBI Taxonomy" id="412755"/>
    <lineage>
        <taxon>unclassified sequences</taxon>
        <taxon>metagenomes</taxon>
        <taxon>ecological metagenomes</taxon>
    </lineage>
</organism>
<reference evidence="2" key="1">
    <citation type="journal article" date="2015" name="Nature">
        <title>Complex archaea that bridge the gap between prokaryotes and eukaryotes.</title>
        <authorList>
            <person name="Spang A."/>
            <person name="Saw J.H."/>
            <person name="Jorgensen S.L."/>
            <person name="Zaremba-Niedzwiedzka K."/>
            <person name="Martijn J."/>
            <person name="Lind A.E."/>
            <person name="van Eijk R."/>
            <person name="Schleper C."/>
            <person name="Guy L."/>
            <person name="Ettema T.J."/>
        </authorList>
    </citation>
    <scope>NUCLEOTIDE SEQUENCE</scope>
</reference>
<dbReference type="InterPro" id="IPR027417">
    <property type="entry name" value="P-loop_NTPase"/>
</dbReference>
<dbReference type="GO" id="GO:0008270">
    <property type="term" value="F:zinc ion binding"/>
    <property type="evidence" value="ECO:0007669"/>
    <property type="project" value="InterPro"/>
</dbReference>
<name>A0A0F8YM99_9ZZZZ</name>
<evidence type="ECO:0000313" key="2">
    <source>
        <dbReference type="EMBL" id="KKK55314.1"/>
    </source>
</evidence>
<feature type="domain" description="SWIM-type" evidence="1">
    <location>
        <begin position="10"/>
        <end position="56"/>
    </location>
</feature>
<feature type="non-terminal residue" evidence="2">
    <location>
        <position position="350"/>
    </location>
</feature>
<accession>A0A0F8YM99</accession>
<dbReference type="PROSITE" id="PS50966">
    <property type="entry name" value="ZF_SWIM"/>
    <property type="match status" value="1"/>
</dbReference>
<comment type="caution">
    <text evidence="2">The sequence shown here is derived from an EMBL/GenBank/DDBJ whole genome shotgun (WGS) entry which is preliminary data.</text>
</comment>